<evidence type="ECO:0000256" key="4">
    <source>
        <dbReference type="PROSITE-ProRule" id="PRU00050"/>
    </source>
</evidence>
<accession>A0A7G1GY37</accession>
<feature type="domain" description="CheB-type methylesterase" evidence="5">
    <location>
        <begin position="1"/>
        <end position="150"/>
    </location>
</feature>
<evidence type="ECO:0000256" key="1">
    <source>
        <dbReference type="ARBA" id="ARBA00022801"/>
    </source>
</evidence>
<dbReference type="GO" id="GO:0006935">
    <property type="term" value="P:chemotaxis"/>
    <property type="evidence" value="ECO:0007669"/>
    <property type="project" value="InterPro"/>
</dbReference>
<comment type="caution">
    <text evidence="4">Lacks conserved residue(s) required for the propagation of feature annotation.</text>
</comment>
<evidence type="ECO:0000256" key="3">
    <source>
        <dbReference type="ARBA" id="ARBA00048267"/>
    </source>
</evidence>
<dbReference type="Pfam" id="PF01339">
    <property type="entry name" value="CheB_methylest"/>
    <property type="match status" value="1"/>
</dbReference>
<gene>
    <name evidence="6" type="ORF">JZK55_02420</name>
</gene>
<evidence type="ECO:0000313" key="7">
    <source>
        <dbReference type="Proteomes" id="UP000516360"/>
    </source>
</evidence>
<dbReference type="GO" id="GO:0005737">
    <property type="term" value="C:cytoplasm"/>
    <property type="evidence" value="ECO:0007669"/>
    <property type="project" value="InterPro"/>
</dbReference>
<dbReference type="GO" id="GO:0008984">
    <property type="term" value="F:protein-glutamate methylesterase activity"/>
    <property type="evidence" value="ECO:0007669"/>
    <property type="project" value="UniProtKB-EC"/>
</dbReference>
<dbReference type="KEGG" id="dtp:JZK55_02420"/>
<dbReference type="SUPFAM" id="SSF52738">
    <property type="entry name" value="Methylesterase CheB, C-terminal domain"/>
    <property type="match status" value="1"/>
</dbReference>
<keyword evidence="7" id="KW-1185">Reference proteome</keyword>
<sequence>MPPVFTRSFAERLNAMSRLDVKEAETGDRILRGTVLIAPGNKHMEIRRNGAMYYVDIVDGPMVNFVRPSVDVMFRSVAKYAGKNAVGIILTGMGEDGARGLLEMKKAGAYTIAQDEASSVVFGMPKRAVELGGVDRVASLKEIISLLSTL</sequence>
<dbReference type="InterPro" id="IPR035909">
    <property type="entry name" value="CheB_C"/>
</dbReference>
<dbReference type="EC" id="3.1.1.61" evidence="2"/>
<protein>
    <recommendedName>
        <fullName evidence="2">protein-glutamate methylesterase</fullName>
        <ecNumber evidence="2">3.1.1.61</ecNumber>
    </recommendedName>
</protein>
<reference evidence="6 7" key="1">
    <citation type="submission" date="2020-03" db="EMBL/GenBank/DDBJ databases">
        <title>Complete genome sequences of two sulfur-disproportionating bacterial strains T55J and Mzg5.</title>
        <authorList>
            <person name="Umezawa K."/>
            <person name="Kojima H."/>
            <person name="Kato Y."/>
            <person name="Fukui M."/>
        </authorList>
    </citation>
    <scope>NUCLEOTIDE SEQUENCE [LARGE SCALE GENOMIC DNA]</scope>
    <source>
        <strain evidence="6 7">T55J</strain>
    </source>
</reference>
<evidence type="ECO:0000313" key="6">
    <source>
        <dbReference type="EMBL" id="BCB95320.1"/>
    </source>
</evidence>
<dbReference type="InterPro" id="IPR000673">
    <property type="entry name" value="Sig_transdc_resp-reg_Me-estase"/>
</dbReference>
<evidence type="ECO:0000259" key="5">
    <source>
        <dbReference type="PROSITE" id="PS50122"/>
    </source>
</evidence>
<evidence type="ECO:0000256" key="2">
    <source>
        <dbReference type="ARBA" id="ARBA00039140"/>
    </source>
</evidence>
<keyword evidence="1" id="KW-0378">Hydrolase</keyword>
<dbReference type="EMBL" id="AP022873">
    <property type="protein sequence ID" value="BCB95320.1"/>
    <property type="molecule type" value="Genomic_DNA"/>
</dbReference>
<dbReference type="AlphaFoldDB" id="A0A7G1GY37"/>
<name>A0A7G1GY37_9BACT</name>
<dbReference type="PROSITE" id="PS50122">
    <property type="entry name" value="CHEB"/>
    <property type="match status" value="1"/>
</dbReference>
<dbReference type="GO" id="GO:0000156">
    <property type="term" value="F:phosphorelay response regulator activity"/>
    <property type="evidence" value="ECO:0007669"/>
    <property type="project" value="InterPro"/>
</dbReference>
<dbReference type="CDD" id="cd16432">
    <property type="entry name" value="CheB_Rec"/>
    <property type="match status" value="1"/>
</dbReference>
<proteinExistence type="predicted"/>
<dbReference type="PANTHER" id="PTHR42872">
    <property type="entry name" value="PROTEIN-GLUTAMATE METHYLESTERASE/PROTEIN-GLUTAMINE GLUTAMINASE"/>
    <property type="match status" value="1"/>
</dbReference>
<dbReference type="Gene3D" id="3.40.50.180">
    <property type="entry name" value="Methylesterase CheB, C-terminal domain"/>
    <property type="match status" value="1"/>
</dbReference>
<comment type="catalytic activity">
    <reaction evidence="3">
        <text>[protein]-L-glutamate 5-O-methyl ester + H2O = L-glutamyl-[protein] + methanol + H(+)</text>
        <dbReference type="Rhea" id="RHEA:23236"/>
        <dbReference type="Rhea" id="RHEA-COMP:10208"/>
        <dbReference type="Rhea" id="RHEA-COMP:10311"/>
        <dbReference type="ChEBI" id="CHEBI:15377"/>
        <dbReference type="ChEBI" id="CHEBI:15378"/>
        <dbReference type="ChEBI" id="CHEBI:17790"/>
        <dbReference type="ChEBI" id="CHEBI:29973"/>
        <dbReference type="ChEBI" id="CHEBI:82795"/>
        <dbReference type="EC" id="3.1.1.61"/>
    </reaction>
</comment>
<dbReference type="Proteomes" id="UP000516360">
    <property type="component" value="Chromosome"/>
</dbReference>
<dbReference type="PANTHER" id="PTHR42872:SF6">
    <property type="entry name" value="PROTEIN-GLUTAMATE METHYLESTERASE_PROTEIN-GLUTAMINE GLUTAMINASE"/>
    <property type="match status" value="1"/>
</dbReference>
<organism evidence="6 7">
    <name type="scientific">Dissulfurispira thermophila</name>
    <dbReference type="NCBI Taxonomy" id="2715679"/>
    <lineage>
        <taxon>Bacteria</taxon>
        <taxon>Pseudomonadati</taxon>
        <taxon>Nitrospirota</taxon>
        <taxon>Thermodesulfovibrionia</taxon>
        <taxon>Thermodesulfovibrionales</taxon>
        <taxon>Dissulfurispiraceae</taxon>
        <taxon>Dissulfurispira</taxon>
    </lineage>
</organism>